<protein>
    <recommendedName>
        <fullName evidence="4">Secreted protein</fullName>
    </recommendedName>
</protein>
<keyword evidence="1" id="KW-0812">Transmembrane</keyword>
<accession>A0ABQ4ZKF5</accession>
<keyword evidence="1" id="KW-1133">Transmembrane helix</keyword>
<evidence type="ECO:0000313" key="3">
    <source>
        <dbReference type="Proteomes" id="UP001151760"/>
    </source>
</evidence>
<proteinExistence type="predicted"/>
<dbReference type="Proteomes" id="UP001151760">
    <property type="component" value="Unassembled WGS sequence"/>
</dbReference>
<reference evidence="2" key="2">
    <citation type="submission" date="2022-01" db="EMBL/GenBank/DDBJ databases">
        <authorList>
            <person name="Yamashiro T."/>
            <person name="Shiraishi A."/>
            <person name="Satake H."/>
            <person name="Nakayama K."/>
        </authorList>
    </citation>
    <scope>NUCLEOTIDE SEQUENCE</scope>
</reference>
<dbReference type="EMBL" id="BQNB010011446">
    <property type="protein sequence ID" value="GJS90684.1"/>
    <property type="molecule type" value="Genomic_DNA"/>
</dbReference>
<evidence type="ECO:0008006" key="4">
    <source>
        <dbReference type="Google" id="ProtNLM"/>
    </source>
</evidence>
<comment type="caution">
    <text evidence="2">The sequence shown here is derived from an EMBL/GenBank/DDBJ whole genome shotgun (WGS) entry which is preliminary data.</text>
</comment>
<sequence>MVTGCPIVYLSFICRPASVCGFAGFLFWFVCIGNLLSESATVCCLSESAVYLFRSHSSPYLCDSVLCTCLNLLLLSACSTLHLFGLPQNEISSALWDPSKLPGCFPF</sequence>
<keyword evidence="1" id="KW-0472">Membrane</keyword>
<feature type="transmembrane region" description="Helical" evidence="1">
    <location>
        <begin position="7"/>
        <end position="29"/>
    </location>
</feature>
<reference evidence="2" key="1">
    <citation type="journal article" date="2022" name="Int. J. Mol. Sci.">
        <title>Draft Genome of Tanacetum Coccineum: Genomic Comparison of Closely Related Tanacetum-Family Plants.</title>
        <authorList>
            <person name="Yamashiro T."/>
            <person name="Shiraishi A."/>
            <person name="Nakayama K."/>
            <person name="Satake H."/>
        </authorList>
    </citation>
    <scope>NUCLEOTIDE SEQUENCE</scope>
</reference>
<gene>
    <name evidence="2" type="ORF">Tco_0773320</name>
</gene>
<keyword evidence="3" id="KW-1185">Reference proteome</keyword>
<organism evidence="2 3">
    <name type="scientific">Tanacetum coccineum</name>
    <dbReference type="NCBI Taxonomy" id="301880"/>
    <lineage>
        <taxon>Eukaryota</taxon>
        <taxon>Viridiplantae</taxon>
        <taxon>Streptophyta</taxon>
        <taxon>Embryophyta</taxon>
        <taxon>Tracheophyta</taxon>
        <taxon>Spermatophyta</taxon>
        <taxon>Magnoliopsida</taxon>
        <taxon>eudicotyledons</taxon>
        <taxon>Gunneridae</taxon>
        <taxon>Pentapetalae</taxon>
        <taxon>asterids</taxon>
        <taxon>campanulids</taxon>
        <taxon>Asterales</taxon>
        <taxon>Asteraceae</taxon>
        <taxon>Asteroideae</taxon>
        <taxon>Anthemideae</taxon>
        <taxon>Anthemidinae</taxon>
        <taxon>Tanacetum</taxon>
    </lineage>
</organism>
<evidence type="ECO:0000313" key="2">
    <source>
        <dbReference type="EMBL" id="GJS90684.1"/>
    </source>
</evidence>
<evidence type="ECO:0000256" key="1">
    <source>
        <dbReference type="SAM" id="Phobius"/>
    </source>
</evidence>
<name>A0ABQ4ZKF5_9ASTR</name>